<dbReference type="PRINTS" id="PR00420">
    <property type="entry name" value="RNGMNOXGNASE"/>
</dbReference>
<dbReference type="AlphaFoldDB" id="A0A2M6W344"/>
<evidence type="ECO:0000313" key="4">
    <source>
        <dbReference type="EMBL" id="PIT87207.1"/>
    </source>
</evidence>
<keyword evidence="1" id="KW-0812">Transmembrane</keyword>
<dbReference type="EMBL" id="PFBX01000046">
    <property type="protein sequence ID" value="PIT87207.1"/>
    <property type="molecule type" value="Genomic_DNA"/>
</dbReference>
<reference evidence="5" key="1">
    <citation type="submission" date="2017-09" db="EMBL/GenBank/DDBJ databases">
        <title>Depth-based differentiation of microbial function through sediment-hosted aquifers and enrichment of novel symbionts in the deep terrestrial subsurface.</title>
        <authorList>
            <person name="Probst A.J."/>
            <person name="Ladd B."/>
            <person name="Jarett J.K."/>
            <person name="Geller-Mcgrath D.E."/>
            <person name="Sieber C.M.K."/>
            <person name="Emerson J.B."/>
            <person name="Anantharaman K."/>
            <person name="Thomas B.C."/>
            <person name="Malmstrom R."/>
            <person name="Stieglmeier M."/>
            <person name="Klingl A."/>
            <person name="Woyke T."/>
            <person name="Ryan C.M."/>
            <person name="Banfield J.F."/>
        </authorList>
    </citation>
    <scope>NUCLEOTIDE SEQUENCE [LARGE SCALE GENOMIC DNA]</scope>
</reference>
<dbReference type="Pfam" id="PF01266">
    <property type="entry name" value="DAO"/>
    <property type="match status" value="1"/>
</dbReference>
<feature type="domain" description="FAD dependent oxidoreductase" evidence="2">
    <location>
        <begin position="16"/>
        <end position="59"/>
    </location>
</feature>
<keyword evidence="1" id="KW-1133">Transmembrane helix</keyword>
<dbReference type="InterPro" id="IPR006076">
    <property type="entry name" value="FAD-dep_OxRdtase"/>
</dbReference>
<dbReference type="GO" id="GO:0071949">
    <property type="term" value="F:FAD binding"/>
    <property type="evidence" value="ECO:0007669"/>
    <property type="project" value="InterPro"/>
</dbReference>
<dbReference type="PANTHER" id="PTHR42685:SF22">
    <property type="entry name" value="CONDITIONED MEDIUM FACTOR RECEPTOR 1"/>
    <property type="match status" value="1"/>
</dbReference>
<proteinExistence type="predicted"/>
<comment type="caution">
    <text evidence="4">The sequence shown here is derived from an EMBL/GenBank/DDBJ whole genome shotgun (WGS) entry which is preliminary data.</text>
</comment>
<dbReference type="InterPro" id="IPR050407">
    <property type="entry name" value="Geranylgeranyl_reductase"/>
</dbReference>
<dbReference type="SUPFAM" id="SSF51905">
    <property type="entry name" value="FAD/NAD(P)-binding domain"/>
    <property type="match status" value="1"/>
</dbReference>
<keyword evidence="1" id="KW-0472">Membrane</keyword>
<gene>
    <name evidence="4" type="ORF">COU31_04155</name>
</gene>
<dbReference type="InterPro" id="IPR002938">
    <property type="entry name" value="FAD-bd"/>
</dbReference>
<organism evidence="4 5">
    <name type="scientific">Candidatus Magasanikbacteria bacterium CG10_big_fil_rev_8_21_14_0_10_40_10</name>
    <dbReference type="NCBI Taxonomy" id="1974648"/>
    <lineage>
        <taxon>Bacteria</taxon>
        <taxon>Candidatus Magasanikiibacteriota</taxon>
    </lineage>
</organism>
<evidence type="ECO:0000313" key="5">
    <source>
        <dbReference type="Proteomes" id="UP000231183"/>
    </source>
</evidence>
<evidence type="ECO:0000259" key="3">
    <source>
        <dbReference type="Pfam" id="PF01494"/>
    </source>
</evidence>
<dbReference type="PANTHER" id="PTHR42685">
    <property type="entry name" value="GERANYLGERANYL DIPHOSPHATE REDUCTASE"/>
    <property type="match status" value="1"/>
</dbReference>
<sequence>MDCQIIMREDILNNYDVVIVGGGFSGLTLAYHLPSNLRVLVLERKNKPDAAVESTGLITEVTKNLLGEFVDIDNYLPNPIDTIGVVSPDYDKYFFSSTKQPWVFSTDTPALIKRMGEILPDNVKLLLSATFISAQKTDDHGYPLRIKFVLNNGPRQEKTIQTKFLVGADGGRSAVAQTDKFLSKNKRFLAGFEKVFYGQINFGPKPLSTVYHFWFGEFSLGYGGWLSPTLVNGRPAFRVGLAKLAKDMKDLSRLDQFVEILRQKNIINIQDEASFLSFASLIPIGGVLRHHYHDRSLLVGDAAGFCGAFAADGIKGALVSAQVASRLIPRFLAGETNVFKQYHQEIQKFNRLIRYFYKQKLYRFVWDRMKTDRSFMAMYNLIANSKEGFLDQFCDSQFRFDGQTKRGLMSLVITWKNLPQLIAYAWFLLIDALSSFFKKKKPR</sequence>
<dbReference type="Proteomes" id="UP000231183">
    <property type="component" value="Unassembled WGS sequence"/>
</dbReference>
<evidence type="ECO:0000259" key="2">
    <source>
        <dbReference type="Pfam" id="PF01266"/>
    </source>
</evidence>
<accession>A0A2M6W344</accession>
<dbReference type="Pfam" id="PF01494">
    <property type="entry name" value="FAD_binding_3"/>
    <property type="match status" value="1"/>
</dbReference>
<evidence type="ECO:0000256" key="1">
    <source>
        <dbReference type="SAM" id="Phobius"/>
    </source>
</evidence>
<name>A0A2M6W344_9BACT</name>
<protein>
    <recommendedName>
        <fullName evidence="6">FAD-binding domain-containing protein</fullName>
    </recommendedName>
</protein>
<evidence type="ECO:0008006" key="6">
    <source>
        <dbReference type="Google" id="ProtNLM"/>
    </source>
</evidence>
<dbReference type="Gene3D" id="3.50.50.60">
    <property type="entry name" value="FAD/NAD(P)-binding domain"/>
    <property type="match status" value="1"/>
</dbReference>
<dbReference type="InterPro" id="IPR036188">
    <property type="entry name" value="FAD/NAD-bd_sf"/>
</dbReference>
<feature type="domain" description="FAD-binding" evidence="3">
    <location>
        <begin position="153"/>
        <end position="348"/>
    </location>
</feature>
<feature type="transmembrane region" description="Helical" evidence="1">
    <location>
        <begin position="418"/>
        <end position="437"/>
    </location>
</feature>